<dbReference type="CDD" id="cd16917">
    <property type="entry name" value="HATPase_UhpB-NarQ-NarX-like"/>
    <property type="match status" value="1"/>
</dbReference>
<dbReference type="InterPro" id="IPR003594">
    <property type="entry name" value="HATPase_dom"/>
</dbReference>
<proteinExistence type="predicted"/>
<evidence type="ECO:0000256" key="1">
    <source>
        <dbReference type="ARBA" id="ARBA00000085"/>
    </source>
</evidence>
<feature type="domain" description="Histidine kinase" evidence="11">
    <location>
        <begin position="508"/>
        <end position="596"/>
    </location>
</feature>
<gene>
    <name evidence="12" type="ORF">CLV55_101377</name>
</gene>
<keyword evidence="6" id="KW-0418">Kinase</keyword>
<dbReference type="InterPro" id="IPR011990">
    <property type="entry name" value="TPR-like_helical_dom_sf"/>
</dbReference>
<dbReference type="Pfam" id="PF02518">
    <property type="entry name" value="HATPase_c"/>
    <property type="match status" value="1"/>
</dbReference>
<keyword evidence="4" id="KW-0808">Transferase</keyword>
<evidence type="ECO:0000256" key="6">
    <source>
        <dbReference type="ARBA" id="ARBA00022777"/>
    </source>
</evidence>
<keyword evidence="10" id="KW-0732">Signal</keyword>
<dbReference type="Pfam" id="PF07730">
    <property type="entry name" value="HisKA_3"/>
    <property type="match status" value="1"/>
</dbReference>
<dbReference type="OrthoDB" id="9778366at2"/>
<dbReference type="PANTHER" id="PTHR24421">
    <property type="entry name" value="NITRATE/NITRITE SENSOR PROTEIN NARX-RELATED"/>
    <property type="match status" value="1"/>
</dbReference>
<feature type="signal peptide" evidence="10">
    <location>
        <begin position="1"/>
        <end position="23"/>
    </location>
</feature>
<dbReference type="EMBL" id="QLSZ01000001">
    <property type="protein sequence ID" value="RAR75677.1"/>
    <property type="molecule type" value="Genomic_DNA"/>
</dbReference>
<dbReference type="SUPFAM" id="SSF48452">
    <property type="entry name" value="TPR-like"/>
    <property type="match status" value="1"/>
</dbReference>
<keyword evidence="9" id="KW-0472">Membrane</keyword>
<dbReference type="Gene3D" id="3.30.565.10">
    <property type="entry name" value="Histidine kinase-like ATPase, C-terminal domain"/>
    <property type="match status" value="1"/>
</dbReference>
<feature type="chain" id="PRO_5016445087" description="histidine kinase" evidence="10">
    <location>
        <begin position="24"/>
        <end position="596"/>
    </location>
</feature>
<dbReference type="EC" id="2.7.13.3" evidence="2"/>
<evidence type="ECO:0000256" key="3">
    <source>
        <dbReference type="ARBA" id="ARBA00022553"/>
    </source>
</evidence>
<dbReference type="AlphaFoldDB" id="A0A328YYQ2"/>
<name>A0A328YYQ2_9FLAO</name>
<comment type="catalytic activity">
    <reaction evidence="1">
        <text>ATP + protein L-histidine = ADP + protein N-phospho-L-histidine.</text>
        <dbReference type="EC" id="2.7.13.3"/>
    </reaction>
</comment>
<reference evidence="12 13" key="1">
    <citation type="submission" date="2018-06" db="EMBL/GenBank/DDBJ databases">
        <title>Genomic Encyclopedia of Archaeal and Bacterial Type Strains, Phase II (KMG-II): from individual species to whole genera.</title>
        <authorList>
            <person name="Goeker M."/>
        </authorList>
    </citation>
    <scope>NUCLEOTIDE SEQUENCE [LARGE SCALE GENOMIC DNA]</scope>
    <source>
        <strain evidence="12 13">DSM 25663</strain>
    </source>
</reference>
<dbReference type="InterPro" id="IPR011712">
    <property type="entry name" value="Sig_transdc_His_kin_sub3_dim/P"/>
</dbReference>
<dbReference type="SUPFAM" id="SSF55874">
    <property type="entry name" value="ATPase domain of HSP90 chaperone/DNA topoisomerase II/histidine kinase"/>
    <property type="match status" value="1"/>
</dbReference>
<dbReference type="InterPro" id="IPR005467">
    <property type="entry name" value="His_kinase_dom"/>
</dbReference>
<dbReference type="Proteomes" id="UP000248840">
    <property type="component" value="Unassembled WGS sequence"/>
</dbReference>
<keyword evidence="13" id="KW-1185">Reference proteome</keyword>
<organism evidence="12 13">
    <name type="scientific">Flavobacterium aciduliphilum</name>
    <dbReference type="NCBI Taxonomy" id="1101402"/>
    <lineage>
        <taxon>Bacteria</taxon>
        <taxon>Pseudomonadati</taxon>
        <taxon>Bacteroidota</taxon>
        <taxon>Flavobacteriia</taxon>
        <taxon>Flavobacteriales</taxon>
        <taxon>Flavobacteriaceae</taxon>
        <taxon>Flavobacterium</taxon>
    </lineage>
</organism>
<evidence type="ECO:0000256" key="2">
    <source>
        <dbReference type="ARBA" id="ARBA00012438"/>
    </source>
</evidence>
<dbReference type="SMART" id="SM00387">
    <property type="entry name" value="HATPase_c"/>
    <property type="match status" value="1"/>
</dbReference>
<keyword evidence="7" id="KW-0067">ATP-binding</keyword>
<dbReference type="InterPro" id="IPR050482">
    <property type="entry name" value="Sensor_HK_TwoCompSys"/>
</dbReference>
<comment type="caution">
    <text evidence="12">The sequence shown here is derived from an EMBL/GenBank/DDBJ whole genome shotgun (WGS) entry which is preliminary data.</text>
</comment>
<evidence type="ECO:0000259" key="11">
    <source>
        <dbReference type="PROSITE" id="PS50109"/>
    </source>
</evidence>
<dbReference type="PROSITE" id="PS50109">
    <property type="entry name" value="HIS_KIN"/>
    <property type="match status" value="1"/>
</dbReference>
<keyword evidence="8" id="KW-0902">Two-component regulatory system</keyword>
<keyword evidence="3" id="KW-0597">Phosphoprotein</keyword>
<dbReference type="InterPro" id="IPR036890">
    <property type="entry name" value="HATPase_C_sf"/>
</dbReference>
<dbReference type="RefSeq" id="WP_112112037.1">
    <property type="nucleotide sequence ID" value="NZ_QLSZ01000001.1"/>
</dbReference>
<feature type="transmembrane region" description="Helical" evidence="9">
    <location>
        <begin position="334"/>
        <end position="355"/>
    </location>
</feature>
<dbReference type="GO" id="GO:0046983">
    <property type="term" value="F:protein dimerization activity"/>
    <property type="evidence" value="ECO:0007669"/>
    <property type="project" value="InterPro"/>
</dbReference>
<keyword evidence="5" id="KW-0547">Nucleotide-binding</keyword>
<keyword evidence="9" id="KW-0812">Transmembrane</keyword>
<dbReference type="Gene3D" id="1.20.5.1930">
    <property type="match status" value="1"/>
</dbReference>
<protein>
    <recommendedName>
        <fullName evidence="2">histidine kinase</fullName>
        <ecNumber evidence="2">2.7.13.3</ecNumber>
    </recommendedName>
</protein>
<evidence type="ECO:0000256" key="4">
    <source>
        <dbReference type="ARBA" id="ARBA00022679"/>
    </source>
</evidence>
<dbReference type="PANTHER" id="PTHR24421:SF10">
    <property type="entry name" value="NITRATE_NITRITE SENSOR PROTEIN NARQ"/>
    <property type="match status" value="1"/>
</dbReference>
<evidence type="ECO:0000313" key="13">
    <source>
        <dbReference type="Proteomes" id="UP000248840"/>
    </source>
</evidence>
<dbReference type="GO" id="GO:0016020">
    <property type="term" value="C:membrane"/>
    <property type="evidence" value="ECO:0007669"/>
    <property type="project" value="InterPro"/>
</dbReference>
<evidence type="ECO:0000256" key="9">
    <source>
        <dbReference type="SAM" id="Phobius"/>
    </source>
</evidence>
<dbReference type="GO" id="GO:0000155">
    <property type="term" value="F:phosphorelay sensor kinase activity"/>
    <property type="evidence" value="ECO:0007669"/>
    <property type="project" value="InterPro"/>
</dbReference>
<evidence type="ECO:0000256" key="5">
    <source>
        <dbReference type="ARBA" id="ARBA00022741"/>
    </source>
</evidence>
<evidence type="ECO:0000313" key="12">
    <source>
        <dbReference type="EMBL" id="RAR75677.1"/>
    </source>
</evidence>
<dbReference type="Gene3D" id="1.25.40.10">
    <property type="entry name" value="Tetratricopeptide repeat domain"/>
    <property type="match status" value="1"/>
</dbReference>
<accession>A0A328YYQ2</accession>
<sequence length="596" mass="69095">MRLKAVQNVILLFATLFCSVANVYTQSTSITQLNQLVAEKNIEAATSLASKINFKKLSLLDLARFNRCMAEVYTEKNRDDIAYTYLINAKKQFKALDSLDQAIDINIEIIEVLLAFRKNIIDYHPYLNEYINYAKQKNNPYKLSKAYMQVGKSLYESNINLSLVYFKKAYREILKTNNSQYLCRILQNLGVVYADPKINKIDSALYVYNLAFPYLKKENNINDLFNVYTNIGVAYHLKKNYKKALFYYNKADSIPILEYKTKKKEILYDFMSENYKSMGDYKKSLEYIDKKNVYKNIFDENKQQLAIKDIDTKYNTKQTKLENVSLKNELNKNYVILIIGSILLIITIIASVLMYKNLDKKKKIAEQEKFIQIQKLEATLKEQELHEIDVMLESQEKERQRIANELHDNIGSILATLKFNFQNIKKTLDSEEKNRLLLFEKTDQLLEEAYQEVRAISHLKNLGVVGQEGLEASVKKMAEKMSFLEKITFNVLPFGMTERIENTTEIMLFRIIQELCTNIIKHSEATEVNIYLTQHDQSEINIIIEDNGKGFDYKKVTTKGGIGLKSIEKKIEQMGGTITIDSVINNGTTIIIDLEI</sequence>
<keyword evidence="9" id="KW-1133">Transmembrane helix</keyword>
<evidence type="ECO:0000256" key="8">
    <source>
        <dbReference type="ARBA" id="ARBA00023012"/>
    </source>
</evidence>
<evidence type="ECO:0000256" key="7">
    <source>
        <dbReference type="ARBA" id="ARBA00022840"/>
    </source>
</evidence>
<evidence type="ECO:0000256" key="10">
    <source>
        <dbReference type="SAM" id="SignalP"/>
    </source>
</evidence>
<dbReference type="GO" id="GO:0005524">
    <property type="term" value="F:ATP binding"/>
    <property type="evidence" value="ECO:0007669"/>
    <property type="project" value="UniProtKB-KW"/>
</dbReference>